<evidence type="ECO:0000256" key="4">
    <source>
        <dbReference type="ARBA" id="ARBA00022272"/>
    </source>
</evidence>
<evidence type="ECO:0000259" key="10">
    <source>
        <dbReference type="Pfam" id="PF00697"/>
    </source>
</evidence>
<comment type="catalytic activity">
    <reaction evidence="1 9">
        <text>N-(5-phospho-beta-D-ribosyl)anthranilate = 1-(2-carboxyphenylamino)-1-deoxy-D-ribulose 5-phosphate</text>
        <dbReference type="Rhea" id="RHEA:21540"/>
        <dbReference type="ChEBI" id="CHEBI:18277"/>
        <dbReference type="ChEBI" id="CHEBI:58613"/>
        <dbReference type="EC" id="5.3.1.24"/>
    </reaction>
</comment>
<proteinExistence type="inferred from homology"/>
<dbReference type="Pfam" id="PF00697">
    <property type="entry name" value="PRAI"/>
    <property type="match status" value="1"/>
</dbReference>
<comment type="similarity">
    <text evidence="9">Belongs to the TrpF family.</text>
</comment>
<dbReference type="EC" id="5.3.1.24" evidence="3 9"/>
<protein>
    <recommendedName>
        <fullName evidence="4 9">N-(5'-phosphoribosyl)anthranilate isomerase</fullName>
        <shortName evidence="9">PRAI</shortName>
        <ecNumber evidence="3 9">5.3.1.24</ecNumber>
    </recommendedName>
</protein>
<comment type="pathway">
    <text evidence="2 9">Amino-acid biosynthesis; L-tryptophan biosynthesis; L-tryptophan from chorismate: step 3/5.</text>
</comment>
<dbReference type="EMBL" id="CADCWP010000153">
    <property type="protein sequence ID" value="CAA9573483.1"/>
    <property type="molecule type" value="Genomic_DNA"/>
</dbReference>
<accession>A0A6J4V9Y1</accession>
<keyword evidence="6 9" id="KW-0822">Tryptophan biosynthesis</keyword>
<dbReference type="Gene3D" id="3.20.20.70">
    <property type="entry name" value="Aldolase class I"/>
    <property type="match status" value="1"/>
</dbReference>
<evidence type="ECO:0000256" key="3">
    <source>
        <dbReference type="ARBA" id="ARBA00012572"/>
    </source>
</evidence>
<evidence type="ECO:0000256" key="9">
    <source>
        <dbReference type="HAMAP-Rule" id="MF_00135"/>
    </source>
</evidence>
<feature type="domain" description="N-(5'phosphoribosyl) anthranilate isomerase (PRAI)" evidence="10">
    <location>
        <begin position="3"/>
        <end position="194"/>
    </location>
</feature>
<dbReference type="InterPro" id="IPR011060">
    <property type="entry name" value="RibuloseP-bd_barrel"/>
</dbReference>
<dbReference type="GO" id="GO:0004640">
    <property type="term" value="F:phosphoribosylanthranilate isomerase activity"/>
    <property type="evidence" value="ECO:0007669"/>
    <property type="project" value="UniProtKB-UniRule"/>
</dbReference>
<dbReference type="PANTHER" id="PTHR42894:SF1">
    <property type="entry name" value="N-(5'-PHOSPHORIBOSYL)ANTHRANILATE ISOMERASE"/>
    <property type="match status" value="1"/>
</dbReference>
<evidence type="ECO:0000313" key="11">
    <source>
        <dbReference type="EMBL" id="CAA9573483.1"/>
    </source>
</evidence>
<dbReference type="InterPro" id="IPR013785">
    <property type="entry name" value="Aldolase_TIM"/>
</dbReference>
<keyword evidence="5 9" id="KW-0028">Amino-acid biosynthesis</keyword>
<gene>
    <name evidence="9" type="primary">trpF</name>
    <name evidence="11" type="ORF">AVDCRST_MAG86-2016</name>
</gene>
<dbReference type="SUPFAM" id="SSF51366">
    <property type="entry name" value="Ribulose-phoshate binding barrel"/>
    <property type="match status" value="1"/>
</dbReference>
<evidence type="ECO:0000256" key="8">
    <source>
        <dbReference type="ARBA" id="ARBA00023235"/>
    </source>
</evidence>
<keyword evidence="8 9" id="KW-0413">Isomerase</keyword>
<dbReference type="AlphaFoldDB" id="A0A6J4V9Y1"/>
<dbReference type="CDD" id="cd00405">
    <property type="entry name" value="PRAI"/>
    <property type="match status" value="1"/>
</dbReference>
<evidence type="ECO:0000256" key="5">
    <source>
        <dbReference type="ARBA" id="ARBA00022605"/>
    </source>
</evidence>
<dbReference type="GO" id="GO:0000162">
    <property type="term" value="P:L-tryptophan biosynthetic process"/>
    <property type="evidence" value="ECO:0007669"/>
    <property type="project" value="UniProtKB-UniRule"/>
</dbReference>
<keyword evidence="7 9" id="KW-0057">Aromatic amino acid biosynthesis</keyword>
<dbReference type="HAMAP" id="MF_00135">
    <property type="entry name" value="PRAI"/>
    <property type="match status" value="1"/>
</dbReference>
<dbReference type="UniPathway" id="UPA00035">
    <property type="reaction ID" value="UER00042"/>
</dbReference>
<dbReference type="InterPro" id="IPR001240">
    <property type="entry name" value="PRAI_dom"/>
</dbReference>
<reference evidence="11" key="1">
    <citation type="submission" date="2020-02" db="EMBL/GenBank/DDBJ databases">
        <authorList>
            <person name="Meier V. D."/>
        </authorList>
    </citation>
    <scope>NUCLEOTIDE SEQUENCE</scope>
    <source>
        <strain evidence="11">AVDCRST_MAG86</strain>
    </source>
</reference>
<sequence length="202" mass="20676">MRVKICGVTRVEDALAAEAAGADALGFIFAPSKRRVTLAQAEVISAALGPFVARVGVFVDAPLSAVRETVRALRLSAVQLHGHEDAAYASALRSHVRVIRAVPFTPNLTAEFIQTFPADAVLLDGLRPGGGEAFSWADAGALSGLPNLILAGGLTPATVAAGIAILNPYGVDVASGVESSPGVKDPGKIQDFVRAAKTPASL</sequence>
<dbReference type="PANTHER" id="PTHR42894">
    <property type="entry name" value="N-(5'-PHOSPHORIBOSYL)ANTHRANILATE ISOMERASE"/>
    <property type="match status" value="1"/>
</dbReference>
<name>A0A6J4V9Y1_9DEIN</name>
<evidence type="ECO:0000256" key="7">
    <source>
        <dbReference type="ARBA" id="ARBA00023141"/>
    </source>
</evidence>
<evidence type="ECO:0000256" key="6">
    <source>
        <dbReference type="ARBA" id="ARBA00022822"/>
    </source>
</evidence>
<dbReference type="InterPro" id="IPR044643">
    <property type="entry name" value="TrpF_fam"/>
</dbReference>
<organism evidence="11">
    <name type="scientific">uncultured Truepera sp</name>
    <dbReference type="NCBI Taxonomy" id="543023"/>
    <lineage>
        <taxon>Bacteria</taxon>
        <taxon>Thermotogati</taxon>
        <taxon>Deinococcota</taxon>
        <taxon>Deinococci</taxon>
        <taxon>Trueperales</taxon>
        <taxon>Trueperaceae</taxon>
        <taxon>Truepera</taxon>
        <taxon>environmental samples</taxon>
    </lineage>
</organism>
<evidence type="ECO:0000256" key="1">
    <source>
        <dbReference type="ARBA" id="ARBA00001164"/>
    </source>
</evidence>
<evidence type="ECO:0000256" key="2">
    <source>
        <dbReference type="ARBA" id="ARBA00004664"/>
    </source>
</evidence>